<proteinExistence type="predicted"/>
<evidence type="ECO:0000313" key="1">
    <source>
        <dbReference type="EMBL" id="KAL0941805.1"/>
    </source>
</evidence>
<evidence type="ECO:0000313" key="2">
    <source>
        <dbReference type="Proteomes" id="UP000805649"/>
    </source>
</evidence>
<keyword evidence="2" id="KW-1185">Reference proteome</keyword>
<comment type="caution">
    <text evidence="1">The sequence shown here is derived from an EMBL/GenBank/DDBJ whole genome shotgun (WGS) entry which is preliminary data.</text>
</comment>
<reference evidence="1 2" key="1">
    <citation type="journal article" date="2020" name="Phytopathology">
        <title>Genome Sequence Resources of Colletotrichum truncatum, C. plurivorum, C. musicola, and C. sojae: Four Species Pathogenic to Soybean (Glycine max).</title>
        <authorList>
            <person name="Rogerio F."/>
            <person name="Boufleur T.R."/>
            <person name="Ciampi-Guillardi M."/>
            <person name="Sukno S.A."/>
            <person name="Thon M.R."/>
            <person name="Massola Junior N.S."/>
            <person name="Baroncelli R."/>
        </authorList>
    </citation>
    <scope>NUCLEOTIDE SEQUENCE [LARGE SCALE GENOMIC DNA]</scope>
    <source>
        <strain evidence="1 2">CMES1059</strain>
    </source>
</reference>
<dbReference type="EMBL" id="VUJX02000002">
    <property type="protein sequence ID" value="KAL0941805.1"/>
    <property type="molecule type" value="Genomic_DNA"/>
</dbReference>
<sequence length="55" mass="5989">MSPSSKIAILIIMITLLLCALAYYARSQIHAFAKALAQHRAQSKEREGSDTVATV</sequence>
<name>A0ACC3ZCP8_COLTU</name>
<gene>
    <name evidence="1" type="ORF">CTRU02_204568</name>
</gene>
<accession>A0ACC3ZCP8</accession>
<organism evidence="1 2">
    <name type="scientific">Colletotrichum truncatum</name>
    <name type="common">Anthracnose fungus</name>
    <name type="synonym">Colletotrichum capsici</name>
    <dbReference type="NCBI Taxonomy" id="5467"/>
    <lineage>
        <taxon>Eukaryota</taxon>
        <taxon>Fungi</taxon>
        <taxon>Dikarya</taxon>
        <taxon>Ascomycota</taxon>
        <taxon>Pezizomycotina</taxon>
        <taxon>Sordariomycetes</taxon>
        <taxon>Hypocreomycetidae</taxon>
        <taxon>Glomerellales</taxon>
        <taxon>Glomerellaceae</taxon>
        <taxon>Colletotrichum</taxon>
        <taxon>Colletotrichum truncatum species complex</taxon>
    </lineage>
</organism>
<dbReference type="Proteomes" id="UP000805649">
    <property type="component" value="Unassembled WGS sequence"/>
</dbReference>
<protein>
    <submittedName>
        <fullName evidence="1">Uncharacterized protein</fullName>
    </submittedName>
</protein>